<evidence type="ECO:0000313" key="7">
    <source>
        <dbReference type="Proteomes" id="UP001521222"/>
    </source>
</evidence>
<evidence type="ECO:0000313" key="6">
    <source>
        <dbReference type="EMBL" id="KAL1593111.1"/>
    </source>
</evidence>
<dbReference type="InterPro" id="IPR050309">
    <property type="entry name" value="Type-B_Carboxylest/Lipase"/>
</dbReference>
<evidence type="ECO:0000256" key="4">
    <source>
        <dbReference type="SAM" id="MobiDB-lite"/>
    </source>
</evidence>
<evidence type="ECO:0000256" key="2">
    <source>
        <dbReference type="ARBA" id="ARBA00022801"/>
    </source>
</evidence>
<dbReference type="PANTHER" id="PTHR11559">
    <property type="entry name" value="CARBOXYLESTERASE"/>
    <property type="match status" value="1"/>
</dbReference>
<name>A0ABR3QLT6_9PLEO</name>
<protein>
    <recommendedName>
        <fullName evidence="3">Carboxylic ester hydrolase</fullName>
        <ecNumber evidence="3">3.1.1.-</ecNumber>
    </recommendedName>
</protein>
<feature type="chain" id="PRO_5044981052" description="Carboxylic ester hydrolase" evidence="3">
    <location>
        <begin position="24"/>
        <end position="573"/>
    </location>
</feature>
<feature type="compositionally biased region" description="Polar residues" evidence="4">
    <location>
        <begin position="552"/>
        <end position="561"/>
    </location>
</feature>
<feature type="compositionally biased region" description="Basic residues" evidence="4">
    <location>
        <begin position="562"/>
        <end position="573"/>
    </location>
</feature>
<reference evidence="6 7" key="1">
    <citation type="submission" date="2024-02" db="EMBL/GenBank/DDBJ databases">
        <title>De novo assembly and annotation of 12 fungi associated with fruit tree decline syndrome in Ontario, Canada.</title>
        <authorList>
            <person name="Sulman M."/>
            <person name="Ellouze W."/>
            <person name="Ilyukhin E."/>
        </authorList>
    </citation>
    <scope>NUCLEOTIDE SEQUENCE [LARGE SCALE GENOMIC DNA]</scope>
    <source>
        <strain evidence="6 7">M97-236</strain>
    </source>
</reference>
<dbReference type="Proteomes" id="UP001521222">
    <property type="component" value="Unassembled WGS sequence"/>
</dbReference>
<evidence type="ECO:0000256" key="3">
    <source>
        <dbReference type="RuleBase" id="RU361235"/>
    </source>
</evidence>
<sequence length="573" mass="62383">MTHSFSLRTLLVAVASISSVAHAVDTLVDIGYAQYQGAVVDSELGVSAWKGIQYGAPPVGNLRFVAPQDPVQTGLINATQYGATCPPSRPDDFTVSEPQERFHIAEDCLYLSVHAPTKARAESKLPVVVFFQGGGFSSQSSANWDPSEIVASGQVVFVQFSYRVGLYGFLSSVEVQAGGGDVNAGLRDQIKVLEWVQQNIAKFGGDPDQVVLDGVSAGGSSVALMLTANTGKTLFAGGIMESGGWVTMRNAEQGQKEYDCLIKDKGCTGATDGLACLRALNESAIRSTNCYFNPNIDGDLYTDALVDLFEQGKYAKVPTIMGTCADEGTKWNAPETLDTPTDALQWVVDKDPSLSNSSKSIINNVYIKRSQPTFPGKGRYWQHAAVAISEIGATCMTRNIQDYLARDGVPTYNYNYDVLDPSDEETGYGAWHTVNAYAWWGNNRTDGGAPPSYFTTNQPIIKLVRSYWNSFVRNLDPNTDRLRGAAEWKPFTGAQLRERLFIQTNNTKMERMPPAQSLRCDVVRPLSNNLGKPAANGYVTELDATLASQLNATSESTSLTRNSRHARHFALHK</sequence>
<dbReference type="SUPFAM" id="SSF53474">
    <property type="entry name" value="alpha/beta-Hydrolases"/>
    <property type="match status" value="1"/>
</dbReference>
<keyword evidence="7" id="KW-1185">Reference proteome</keyword>
<organism evidence="6 7">
    <name type="scientific">Nothophoma quercina</name>
    <dbReference type="NCBI Taxonomy" id="749835"/>
    <lineage>
        <taxon>Eukaryota</taxon>
        <taxon>Fungi</taxon>
        <taxon>Dikarya</taxon>
        <taxon>Ascomycota</taxon>
        <taxon>Pezizomycotina</taxon>
        <taxon>Dothideomycetes</taxon>
        <taxon>Pleosporomycetidae</taxon>
        <taxon>Pleosporales</taxon>
        <taxon>Pleosporineae</taxon>
        <taxon>Didymellaceae</taxon>
        <taxon>Nothophoma</taxon>
    </lineage>
</organism>
<dbReference type="InterPro" id="IPR002018">
    <property type="entry name" value="CarbesteraseB"/>
</dbReference>
<accession>A0ABR3QLT6</accession>
<dbReference type="InterPro" id="IPR019826">
    <property type="entry name" value="Carboxylesterase_B_AS"/>
</dbReference>
<keyword evidence="3" id="KW-0732">Signal</keyword>
<dbReference type="EC" id="3.1.1.-" evidence="3"/>
<feature type="signal peptide" evidence="3">
    <location>
        <begin position="1"/>
        <end position="23"/>
    </location>
</feature>
<gene>
    <name evidence="6" type="ORF">SLS59_009436</name>
</gene>
<keyword evidence="2 3" id="KW-0378">Hydrolase</keyword>
<dbReference type="Pfam" id="PF00135">
    <property type="entry name" value="COesterase"/>
    <property type="match status" value="1"/>
</dbReference>
<evidence type="ECO:0000256" key="1">
    <source>
        <dbReference type="ARBA" id="ARBA00005964"/>
    </source>
</evidence>
<dbReference type="Gene3D" id="3.40.50.1820">
    <property type="entry name" value="alpha/beta hydrolase"/>
    <property type="match status" value="1"/>
</dbReference>
<comment type="similarity">
    <text evidence="1 3">Belongs to the type-B carboxylesterase/lipase family.</text>
</comment>
<dbReference type="InterPro" id="IPR029058">
    <property type="entry name" value="AB_hydrolase_fold"/>
</dbReference>
<proteinExistence type="inferred from homology"/>
<evidence type="ECO:0000259" key="5">
    <source>
        <dbReference type="Pfam" id="PF00135"/>
    </source>
</evidence>
<dbReference type="PROSITE" id="PS00122">
    <property type="entry name" value="CARBOXYLESTERASE_B_1"/>
    <property type="match status" value="1"/>
</dbReference>
<feature type="domain" description="Carboxylesterase type B" evidence="5">
    <location>
        <begin position="26"/>
        <end position="516"/>
    </location>
</feature>
<dbReference type="EMBL" id="JAKIXB020000042">
    <property type="protein sequence ID" value="KAL1593111.1"/>
    <property type="molecule type" value="Genomic_DNA"/>
</dbReference>
<comment type="caution">
    <text evidence="6">The sequence shown here is derived from an EMBL/GenBank/DDBJ whole genome shotgun (WGS) entry which is preliminary data.</text>
</comment>
<feature type="region of interest" description="Disordered" evidence="4">
    <location>
        <begin position="552"/>
        <end position="573"/>
    </location>
</feature>